<dbReference type="AlphaFoldDB" id="W4M1A3"/>
<protein>
    <recommendedName>
        <fullName evidence="4">Carnitine dehydratase</fullName>
    </recommendedName>
</protein>
<dbReference type="Proteomes" id="UP000019140">
    <property type="component" value="Unassembled WGS sequence"/>
</dbReference>
<accession>W4M1A3</accession>
<dbReference type="InterPro" id="IPR044855">
    <property type="entry name" value="CoA-Trfase_III_dom3_sf"/>
</dbReference>
<name>W4M1A3_9BACT</name>
<dbReference type="PANTHER" id="PTHR48207">
    <property type="entry name" value="SUCCINATE--HYDROXYMETHYLGLUTARATE COA-TRANSFERASE"/>
    <property type="match status" value="1"/>
</dbReference>
<dbReference type="Gene3D" id="3.40.50.10540">
    <property type="entry name" value="Crotonobetainyl-coa:carnitine coa-transferase, domain 1"/>
    <property type="match status" value="1"/>
</dbReference>
<dbReference type="InterPro" id="IPR003673">
    <property type="entry name" value="CoA-Trfase_fam_III"/>
</dbReference>
<proteinExistence type="predicted"/>
<comment type="caution">
    <text evidence="2">The sequence shown here is derived from an EMBL/GenBank/DDBJ whole genome shotgun (WGS) entry which is preliminary data.</text>
</comment>
<reference evidence="2 3" key="1">
    <citation type="journal article" date="2014" name="Nature">
        <title>An environmental bacterial taxon with a large and distinct metabolic repertoire.</title>
        <authorList>
            <person name="Wilson M.C."/>
            <person name="Mori T."/>
            <person name="Ruckert C."/>
            <person name="Uria A.R."/>
            <person name="Helf M.J."/>
            <person name="Takada K."/>
            <person name="Gernert C."/>
            <person name="Steffens U.A."/>
            <person name="Heycke N."/>
            <person name="Schmitt S."/>
            <person name="Rinke C."/>
            <person name="Helfrich E.J."/>
            <person name="Brachmann A.O."/>
            <person name="Gurgui C."/>
            <person name="Wakimoto T."/>
            <person name="Kracht M."/>
            <person name="Crusemann M."/>
            <person name="Hentschel U."/>
            <person name="Abe I."/>
            <person name="Matsunaga S."/>
            <person name="Kalinowski J."/>
            <person name="Takeyama H."/>
            <person name="Piel J."/>
        </authorList>
    </citation>
    <scope>NUCLEOTIDE SEQUENCE [LARGE SCALE GENOMIC DNA]</scope>
    <source>
        <strain evidence="3">TSY2</strain>
    </source>
</reference>
<organism evidence="2 3">
    <name type="scientific">Candidatus Entotheonella gemina</name>
    <dbReference type="NCBI Taxonomy" id="1429439"/>
    <lineage>
        <taxon>Bacteria</taxon>
        <taxon>Pseudomonadati</taxon>
        <taxon>Nitrospinota/Tectimicrobiota group</taxon>
        <taxon>Candidatus Tectimicrobiota</taxon>
        <taxon>Candidatus Entotheonellia</taxon>
        <taxon>Candidatus Entotheonellales</taxon>
        <taxon>Candidatus Entotheonellaceae</taxon>
        <taxon>Candidatus Entotheonella</taxon>
    </lineage>
</organism>
<evidence type="ECO:0000256" key="1">
    <source>
        <dbReference type="ARBA" id="ARBA00022679"/>
    </source>
</evidence>
<evidence type="ECO:0000313" key="3">
    <source>
        <dbReference type="Proteomes" id="UP000019140"/>
    </source>
</evidence>
<evidence type="ECO:0008006" key="4">
    <source>
        <dbReference type="Google" id="ProtNLM"/>
    </source>
</evidence>
<keyword evidence="1" id="KW-0808">Transferase</keyword>
<dbReference type="Gene3D" id="3.30.1540.10">
    <property type="entry name" value="formyl-coa transferase, domain 3"/>
    <property type="match status" value="1"/>
</dbReference>
<dbReference type="InterPro" id="IPR023606">
    <property type="entry name" value="CoA-Trfase_III_dom_1_sf"/>
</dbReference>
<keyword evidence="3" id="KW-1185">Reference proteome</keyword>
<dbReference type="InterPro" id="IPR050483">
    <property type="entry name" value="CoA-transferase_III_domain"/>
</dbReference>
<evidence type="ECO:0000313" key="2">
    <source>
        <dbReference type="EMBL" id="ETX04124.1"/>
    </source>
</evidence>
<dbReference type="EMBL" id="AZHX01001298">
    <property type="protein sequence ID" value="ETX04124.1"/>
    <property type="molecule type" value="Genomic_DNA"/>
</dbReference>
<dbReference type="HOGENOM" id="CLU_033975_2_0_7"/>
<dbReference type="PANTHER" id="PTHR48207:SF3">
    <property type="entry name" value="SUCCINATE--HYDROXYMETHYLGLUTARATE COA-TRANSFERASE"/>
    <property type="match status" value="1"/>
</dbReference>
<dbReference type="PATRIC" id="fig|1429439.4.peg.5192"/>
<dbReference type="Pfam" id="PF02515">
    <property type="entry name" value="CoA_transf_3"/>
    <property type="match status" value="1"/>
</dbReference>
<sequence>MQNGKMPLEGIRVLELAQIVAGPFCGVLMAEFGAEVIKVEMPGRGDDIRRMGPREGDVGFWWSQENRGKKALTLDLHDPKGQEIVKRLVPHVDVILENFRPGILEKWGLGWETLCQINPRLIMARITAFGQTGPRSHGPGFAAIGSAFGGTWYLNGTQDQPPVRPTPVYPDYLTGLFTAFGVMTALRHRDRTGEGQWIDSSLFESAFRITEYSASMYGRLGTVRERGSRQHVGWPGGACMTKDGHWVAYTAPAQHLFERLCNMLGQPELPRTEAYKTPEMRSQNVPGLLQQIEAWFADRTYEEVERTLEEFQVPYSRIMSMADVFEDPHYAARNMILDVPHPELGTLPQPAVVPKLSASPGRVTHAGPEIGADTDEILSGLGYSPEDIAMLRQDGIV</sequence>
<dbReference type="SUPFAM" id="SSF89796">
    <property type="entry name" value="CoA-transferase family III (CaiB/BaiF)"/>
    <property type="match status" value="1"/>
</dbReference>
<gene>
    <name evidence="2" type="ORF">ETSY2_30610</name>
</gene>
<dbReference type="GO" id="GO:0008410">
    <property type="term" value="F:CoA-transferase activity"/>
    <property type="evidence" value="ECO:0007669"/>
    <property type="project" value="TreeGrafter"/>
</dbReference>